<organism evidence="2 3">
    <name type="scientific">Taenia crassiceps</name>
    <dbReference type="NCBI Taxonomy" id="6207"/>
    <lineage>
        <taxon>Eukaryota</taxon>
        <taxon>Metazoa</taxon>
        <taxon>Spiralia</taxon>
        <taxon>Lophotrochozoa</taxon>
        <taxon>Platyhelminthes</taxon>
        <taxon>Cestoda</taxon>
        <taxon>Eucestoda</taxon>
        <taxon>Cyclophyllidea</taxon>
        <taxon>Taeniidae</taxon>
        <taxon>Taenia</taxon>
    </lineage>
</organism>
<comment type="caution">
    <text evidence="2">The sequence shown here is derived from an EMBL/GenBank/DDBJ whole genome shotgun (WGS) entry which is preliminary data.</text>
</comment>
<accession>A0ABR4Q8Y6</accession>
<dbReference type="EMBL" id="JAKROA010000006">
    <property type="protein sequence ID" value="KAL5106173.1"/>
    <property type="molecule type" value="Genomic_DNA"/>
</dbReference>
<keyword evidence="3" id="KW-1185">Reference proteome</keyword>
<evidence type="ECO:0000313" key="3">
    <source>
        <dbReference type="Proteomes" id="UP001651158"/>
    </source>
</evidence>
<gene>
    <name evidence="2" type="ORF">TcWFU_004189</name>
</gene>
<name>A0ABR4Q8Y6_9CEST</name>
<feature type="region of interest" description="Disordered" evidence="1">
    <location>
        <begin position="1"/>
        <end position="39"/>
    </location>
</feature>
<protein>
    <submittedName>
        <fullName evidence="2">Uncharacterized protein</fullName>
    </submittedName>
</protein>
<evidence type="ECO:0000313" key="2">
    <source>
        <dbReference type="EMBL" id="KAL5106173.1"/>
    </source>
</evidence>
<proteinExistence type="predicted"/>
<evidence type="ECO:0000256" key="1">
    <source>
        <dbReference type="SAM" id="MobiDB-lite"/>
    </source>
</evidence>
<feature type="compositionally biased region" description="Basic and acidic residues" evidence="1">
    <location>
        <begin position="1"/>
        <end position="28"/>
    </location>
</feature>
<dbReference type="Proteomes" id="UP001651158">
    <property type="component" value="Unassembled WGS sequence"/>
</dbReference>
<sequence>MEEPHSGQKNRNKGEMEIEVEGKGKEQEGAITESPQRPSRASVGILEVRRLSLAMTRVASELRNAANQHAASMGPASLARGLTLGGHPTNIGPMDYGRGTINWYGNFTSSELTHMRRLSQWQNFT</sequence>
<reference evidence="2 3" key="1">
    <citation type="journal article" date="2022" name="Front. Cell. Infect. Microbiol.">
        <title>The Genomes of Two Strains of Taenia crassiceps the Animal Model for the Study of Human Cysticercosis.</title>
        <authorList>
            <person name="Bobes R.J."/>
            <person name="Estrada K."/>
            <person name="Rios-Valencia D.G."/>
            <person name="Calderon-Gallegos A."/>
            <person name="de la Torre P."/>
            <person name="Carrero J.C."/>
            <person name="Sanchez-Flores A."/>
            <person name="Laclette J.P."/>
        </authorList>
    </citation>
    <scope>NUCLEOTIDE SEQUENCE [LARGE SCALE GENOMIC DNA]</scope>
    <source>
        <strain evidence="2">WFUcys</strain>
    </source>
</reference>